<dbReference type="Pfam" id="PF01408">
    <property type="entry name" value="GFO_IDH_MocA"/>
    <property type="match status" value="1"/>
</dbReference>
<dbReference type="GO" id="GO:0000166">
    <property type="term" value="F:nucleotide binding"/>
    <property type="evidence" value="ECO:0007669"/>
    <property type="project" value="InterPro"/>
</dbReference>
<dbReference type="Pfam" id="PF22725">
    <property type="entry name" value="GFO_IDH_MocA_C3"/>
    <property type="match status" value="1"/>
</dbReference>
<evidence type="ECO:0000259" key="2">
    <source>
        <dbReference type="Pfam" id="PF01408"/>
    </source>
</evidence>
<dbReference type="InterPro" id="IPR000683">
    <property type="entry name" value="Gfo/Idh/MocA-like_OxRdtase_N"/>
</dbReference>
<dbReference type="EMBL" id="QJVC01000001">
    <property type="protein sequence ID" value="PYI40179.1"/>
    <property type="molecule type" value="Genomic_DNA"/>
</dbReference>
<dbReference type="SUPFAM" id="SSF55347">
    <property type="entry name" value="Glyceraldehyde-3-phosphate dehydrogenase-like, C-terminal domain"/>
    <property type="match status" value="1"/>
</dbReference>
<evidence type="ECO:0000313" key="4">
    <source>
        <dbReference type="EMBL" id="PYI40179.1"/>
    </source>
</evidence>
<dbReference type="AlphaFoldDB" id="A0A2V5IUJ5"/>
<organism evidence="4 5">
    <name type="scientific">Arthrobacter psychrolactophilus</name>
    <dbReference type="NCBI Taxonomy" id="92442"/>
    <lineage>
        <taxon>Bacteria</taxon>
        <taxon>Bacillati</taxon>
        <taxon>Actinomycetota</taxon>
        <taxon>Actinomycetes</taxon>
        <taxon>Micrococcales</taxon>
        <taxon>Micrococcaceae</taxon>
        <taxon>Arthrobacter</taxon>
    </lineage>
</organism>
<dbReference type="InterPro" id="IPR036291">
    <property type="entry name" value="NAD(P)-bd_dom_sf"/>
</dbReference>
<feature type="domain" description="Gfo/Idh/MocA-like oxidoreductase N-terminal" evidence="2">
    <location>
        <begin position="6"/>
        <end position="124"/>
    </location>
</feature>
<feature type="domain" description="GFO/IDH/MocA-like oxidoreductase" evidence="3">
    <location>
        <begin position="141"/>
        <end position="264"/>
    </location>
</feature>
<dbReference type="RefSeq" id="WP_110483504.1">
    <property type="nucleotide sequence ID" value="NZ_QJVC01000001.1"/>
</dbReference>
<dbReference type="OrthoDB" id="9815825at2"/>
<dbReference type="SUPFAM" id="SSF51735">
    <property type="entry name" value="NAD(P)-binding Rossmann-fold domains"/>
    <property type="match status" value="1"/>
</dbReference>
<comment type="caution">
    <text evidence="4">The sequence shown here is derived from an EMBL/GenBank/DDBJ whole genome shotgun (WGS) entry which is preliminary data.</text>
</comment>
<evidence type="ECO:0000313" key="5">
    <source>
        <dbReference type="Proteomes" id="UP000247980"/>
    </source>
</evidence>
<evidence type="ECO:0000259" key="3">
    <source>
        <dbReference type="Pfam" id="PF22725"/>
    </source>
</evidence>
<dbReference type="InterPro" id="IPR055170">
    <property type="entry name" value="GFO_IDH_MocA-like_dom"/>
</dbReference>
<reference evidence="4 5" key="1">
    <citation type="submission" date="2018-05" db="EMBL/GenBank/DDBJ databases">
        <title>Genetic diversity of glacier-inhabiting Cryobacterium bacteria in China and description of Cryobacterium mengkeensis sp. nov. and Arthrobacter glacialis sp. nov.</title>
        <authorList>
            <person name="Liu Q."/>
            <person name="Xin Y.-H."/>
        </authorList>
    </citation>
    <scope>NUCLEOTIDE SEQUENCE [LARGE SCALE GENOMIC DNA]</scope>
    <source>
        <strain evidence="4 5">B7</strain>
    </source>
</reference>
<dbReference type="Gene3D" id="3.40.50.720">
    <property type="entry name" value="NAD(P)-binding Rossmann-like Domain"/>
    <property type="match status" value="1"/>
</dbReference>
<dbReference type="PANTHER" id="PTHR43249">
    <property type="entry name" value="UDP-N-ACETYL-2-AMINO-2-DEOXY-D-GLUCURONATE OXIDASE"/>
    <property type="match status" value="1"/>
</dbReference>
<name>A0A2V5IUJ5_9MICC</name>
<keyword evidence="1" id="KW-0520">NAD</keyword>
<dbReference type="Proteomes" id="UP000247980">
    <property type="component" value="Unassembled WGS sequence"/>
</dbReference>
<proteinExistence type="predicted"/>
<sequence length="379" mass="40043">MRAPIGTAIIGTGAIAQTHAAAIECTDGLELVAVGSRSVASAQAFIDKNQSGWNAPAVRACTLEDVLRDERVQLVSVVTPTGTHIDIGTQVLAAGRHLLLEKPLDVDLARTLEFAQVAAKAEERGLVCASVSQNRFSPAVTTVRKALDAGRLGQLTSGVASVGWWRSQEYYDRAAWRGTWAQDGGGALMNQGIHTLDLLLWFLGEPVRVNASSRRLAHERIDVEDTLAAVVEFSSGALATVHATTSAYPGLATRLQIMGTTGSAVIEHDGLSYLHLANGTPVGDMGLHGTGNQVHSPNHACHRDATSSSSGHARQFADLVNAIRTGERALTTIADAASTLTTIHAIYRSATIGMAVDLAEVIASPTFDTYRVGTARVQR</sequence>
<keyword evidence="5" id="KW-1185">Reference proteome</keyword>
<accession>A0A2V5IUJ5</accession>
<dbReference type="InterPro" id="IPR052515">
    <property type="entry name" value="Gfo/Idh/MocA_Oxidoreductase"/>
</dbReference>
<evidence type="ECO:0000256" key="1">
    <source>
        <dbReference type="ARBA" id="ARBA00023027"/>
    </source>
</evidence>
<dbReference type="Gene3D" id="3.30.360.10">
    <property type="entry name" value="Dihydrodipicolinate Reductase, domain 2"/>
    <property type="match status" value="1"/>
</dbReference>
<protein>
    <submittedName>
        <fullName evidence="4">Gfo/Idh/MocA family oxidoreductase</fullName>
    </submittedName>
</protein>
<dbReference type="PANTHER" id="PTHR43249:SF1">
    <property type="entry name" value="D-GLUCOSIDE 3-DEHYDROGENASE"/>
    <property type="match status" value="1"/>
</dbReference>
<gene>
    <name evidence="4" type="ORF">CVS30_01285</name>
</gene>